<feature type="transmembrane region" description="Helical" evidence="10">
    <location>
        <begin position="128"/>
        <end position="152"/>
    </location>
</feature>
<evidence type="ECO:0000256" key="6">
    <source>
        <dbReference type="ARBA" id="ARBA00022989"/>
    </source>
</evidence>
<evidence type="ECO:0000256" key="9">
    <source>
        <dbReference type="SAM" id="MobiDB-lite"/>
    </source>
</evidence>
<dbReference type="EMBL" id="CP126970">
    <property type="protein sequence ID" value="WIM71583.1"/>
    <property type="molecule type" value="Genomic_DNA"/>
</dbReference>
<protein>
    <submittedName>
        <fullName evidence="12">TRAP transporter small permease</fullName>
    </submittedName>
</protein>
<feature type="transmembrane region" description="Helical" evidence="10">
    <location>
        <begin position="12"/>
        <end position="32"/>
    </location>
</feature>
<evidence type="ECO:0000256" key="4">
    <source>
        <dbReference type="ARBA" id="ARBA00022519"/>
    </source>
</evidence>
<feature type="transmembrane region" description="Helical" evidence="10">
    <location>
        <begin position="47"/>
        <end position="65"/>
    </location>
</feature>
<dbReference type="PANTHER" id="PTHR35011">
    <property type="entry name" value="2,3-DIKETO-L-GULONATE TRAP TRANSPORTER SMALL PERMEASE PROTEIN YIAM"/>
    <property type="match status" value="1"/>
</dbReference>
<dbReference type="InterPro" id="IPR055348">
    <property type="entry name" value="DctQ"/>
</dbReference>
<evidence type="ECO:0000259" key="11">
    <source>
        <dbReference type="Pfam" id="PF04290"/>
    </source>
</evidence>
<evidence type="ECO:0000256" key="8">
    <source>
        <dbReference type="ARBA" id="ARBA00038436"/>
    </source>
</evidence>
<proteinExistence type="inferred from homology"/>
<keyword evidence="6 10" id="KW-1133">Transmembrane helix</keyword>
<feature type="region of interest" description="Disordered" evidence="9">
    <location>
        <begin position="160"/>
        <end position="212"/>
    </location>
</feature>
<evidence type="ECO:0000313" key="12">
    <source>
        <dbReference type="EMBL" id="WIM71583.1"/>
    </source>
</evidence>
<keyword evidence="13" id="KW-1185">Reference proteome</keyword>
<evidence type="ECO:0000256" key="7">
    <source>
        <dbReference type="ARBA" id="ARBA00023136"/>
    </source>
</evidence>
<evidence type="ECO:0000256" key="5">
    <source>
        <dbReference type="ARBA" id="ARBA00022692"/>
    </source>
</evidence>
<dbReference type="RefSeq" id="WP_284876149.1">
    <property type="nucleotide sequence ID" value="NZ_CP126970.1"/>
</dbReference>
<keyword evidence="3" id="KW-1003">Cell membrane</keyword>
<comment type="subcellular location">
    <subcellularLocation>
        <location evidence="1">Cell inner membrane</location>
        <topology evidence="1">Multi-pass membrane protein</topology>
    </subcellularLocation>
</comment>
<accession>A0ABY8VTV7</accession>
<feature type="domain" description="Tripartite ATP-independent periplasmic transporters DctQ component" evidence="11">
    <location>
        <begin position="23"/>
        <end position="153"/>
    </location>
</feature>
<evidence type="ECO:0000256" key="10">
    <source>
        <dbReference type="SAM" id="Phobius"/>
    </source>
</evidence>
<evidence type="ECO:0000256" key="2">
    <source>
        <dbReference type="ARBA" id="ARBA00022448"/>
    </source>
</evidence>
<comment type="similarity">
    <text evidence="8">Belongs to the TRAP transporter small permease family.</text>
</comment>
<organism evidence="12 13">
    <name type="scientific">Corynebacterium suedekumii</name>
    <dbReference type="NCBI Taxonomy" id="3049801"/>
    <lineage>
        <taxon>Bacteria</taxon>
        <taxon>Bacillati</taxon>
        <taxon>Actinomycetota</taxon>
        <taxon>Actinomycetes</taxon>
        <taxon>Mycobacteriales</taxon>
        <taxon>Corynebacteriaceae</taxon>
        <taxon>Corynebacterium</taxon>
    </lineage>
</organism>
<reference evidence="12 13" key="1">
    <citation type="submission" date="2023-05" db="EMBL/GenBank/DDBJ databases">
        <title>Corynebacterium suedekumii sp. nov. and Corynebacterium breve sp. nov. isolated from raw cow's milk.</title>
        <authorList>
            <person name="Baer M.K."/>
            <person name="Mehl L."/>
            <person name="Hellmuth R."/>
            <person name="Marke G."/>
            <person name="Lipski A."/>
        </authorList>
    </citation>
    <scope>NUCLEOTIDE SEQUENCE [LARGE SCALE GENOMIC DNA]</scope>
    <source>
        <strain evidence="12 13">LM112</strain>
    </source>
</reference>
<sequence length="212" mass="22999">MHNLKKPLLSLLGILSIILFALLVCVTVWQVFTRQVLDNSSTWSEELSKILFVWLSFIGSAFLFGERGHIAVDFIARRFGPRARRVLAIVVQVVIIAFALGAMIWGGYLASSIAWNQNLTALPFTIGWVYLVIPAAGVFITVFALMDLIALWRGEEEPYPEIEDPEEPLRPQEAAEVSAVATESAPASAPASAPGSTPATSAPHTAPEGGRK</sequence>
<evidence type="ECO:0000256" key="3">
    <source>
        <dbReference type="ARBA" id="ARBA00022475"/>
    </source>
</evidence>
<keyword evidence="4" id="KW-0997">Cell inner membrane</keyword>
<dbReference type="PANTHER" id="PTHR35011:SF2">
    <property type="entry name" value="2,3-DIKETO-L-GULONATE TRAP TRANSPORTER SMALL PERMEASE PROTEIN YIAM"/>
    <property type="match status" value="1"/>
</dbReference>
<gene>
    <name evidence="12" type="ORF">QP029_04355</name>
</gene>
<keyword evidence="5 10" id="KW-0812">Transmembrane</keyword>
<keyword evidence="2" id="KW-0813">Transport</keyword>
<evidence type="ECO:0000313" key="13">
    <source>
        <dbReference type="Proteomes" id="UP001238805"/>
    </source>
</evidence>
<dbReference type="InterPro" id="IPR007387">
    <property type="entry name" value="TRAP_DctQ"/>
</dbReference>
<keyword evidence="7 10" id="KW-0472">Membrane</keyword>
<name>A0ABY8VTV7_9CORY</name>
<feature type="transmembrane region" description="Helical" evidence="10">
    <location>
        <begin position="86"/>
        <end position="108"/>
    </location>
</feature>
<evidence type="ECO:0000256" key="1">
    <source>
        <dbReference type="ARBA" id="ARBA00004429"/>
    </source>
</evidence>
<feature type="compositionally biased region" description="Low complexity" evidence="9">
    <location>
        <begin position="174"/>
        <end position="212"/>
    </location>
</feature>
<dbReference type="Pfam" id="PF04290">
    <property type="entry name" value="DctQ"/>
    <property type="match status" value="1"/>
</dbReference>
<dbReference type="Proteomes" id="UP001238805">
    <property type="component" value="Chromosome"/>
</dbReference>